<evidence type="ECO:0000313" key="2">
    <source>
        <dbReference type="EMBL" id="VVW92106.1"/>
    </source>
</evidence>
<protein>
    <recommendedName>
        <fullName evidence="1">Protein kinase domain-containing protein</fullName>
    </recommendedName>
</protein>
<sequence length="123" mass="13826">MAGKVSIKADVYSYGILLLEVFAGRKPTNEQFDGDFSLRQWVAETFPVAISDVIDSHLLNESNTTPTERSAAMNDLLVKTMEIGLPCSRVSPNERMDMKEVVVGDTTEDKNDRRIIQIYPYIP</sequence>
<evidence type="ECO:0000259" key="1">
    <source>
        <dbReference type="PROSITE" id="PS50011"/>
    </source>
</evidence>
<dbReference type="AlphaFoldDB" id="A0A5K1HVY6"/>
<dbReference type="PANTHER" id="PTHR48008">
    <property type="entry name" value="LEUCINE-RICH REPEAT RECEPTOR-LIKE PROTEIN KINASE IMK3-RELATED"/>
    <property type="match status" value="1"/>
</dbReference>
<dbReference type="SUPFAM" id="SSF56112">
    <property type="entry name" value="Protein kinase-like (PK-like)"/>
    <property type="match status" value="1"/>
</dbReference>
<dbReference type="EMBL" id="LR722426">
    <property type="protein sequence ID" value="VVW92106.1"/>
    <property type="molecule type" value="Genomic_DNA"/>
</dbReference>
<dbReference type="Gene3D" id="1.10.510.10">
    <property type="entry name" value="Transferase(Phosphotransferase) domain 1"/>
    <property type="match status" value="1"/>
</dbReference>
<accession>A0A5K1HVY6</accession>
<gene>
    <name evidence="2" type="ORF">NYM_LOCUS31110</name>
</gene>
<dbReference type="PANTHER" id="PTHR48008:SF14">
    <property type="entry name" value="PROTEIN KINASE DOMAIN-CONTAINING PROTEIN"/>
    <property type="match status" value="1"/>
</dbReference>
<feature type="domain" description="Protein kinase" evidence="1">
    <location>
        <begin position="1"/>
        <end position="122"/>
    </location>
</feature>
<name>A0A5K1HVY6_9MAGN</name>
<organism evidence="2">
    <name type="scientific">Nymphaea colorata</name>
    <name type="common">pocket water lily</name>
    <dbReference type="NCBI Taxonomy" id="210225"/>
    <lineage>
        <taxon>Eukaryota</taxon>
        <taxon>Viridiplantae</taxon>
        <taxon>Streptophyta</taxon>
        <taxon>Embryophyta</taxon>
        <taxon>Tracheophyta</taxon>
        <taxon>Spermatophyta</taxon>
        <taxon>Magnoliopsida</taxon>
        <taxon>Nymphaeales</taxon>
        <taxon>Nymphaeaceae</taxon>
        <taxon>Nymphaea</taxon>
    </lineage>
</organism>
<proteinExistence type="predicted"/>
<dbReference type="InterPro" id="IPR011009">
    <property type="entry name" value="Kinase-like_dom_sf"/>
</dbReference>
<dbReference type="InterPro" id="IPR000719">
    <property type="entry name" value="Prot_kinase_dom"/>
</dbReference>
<reference evidence="2" key="1">
    <citation type="submission" date="2019-09" db="EMBL/GenBank/DDBJ databases">
        <authorList>
            <person name="Zhang L."/>
        </authorList>
    </citation>
    <scope>NUCLEOTIDE SEQUENCE</scope>
</reference>
<dbReference type="GO" id="GO:0005524">
    <property type="term" value="F:ATP binding"/>
    <property type="evidence" value="ECO:0007669"/>
    <property type="project" value="InterPro"/>
</dbReference>
<dbReference type="GO" id="GO:0004672">
    <property type="term" value="F:protein kinase activity"/>
    <property type="evidence" value="ECO:0007669"/>
    <property type="project" value="InterPro"/>
</dbReference>
<dbReference type="PROSITE" id="PS50011">
    <property type="entry name" value="PROTEIN_KINASE_DOM"/>
    <property type="match status" value="1"/>
</dbReference>
<dbReference type="InterPro" id="IPR052451">
    <property type="entry name" value="Ser/Thr_kinase-like"/>
</dbReference>